<feature type="region of interest" description="Disordered" evidence="6">
    <location>
        <begin position="516"/>
        <end position="547"/>
    </location>
</feature>
<feature type="compositionally biased region" description="Basic and acidic residues" evidence="6">
    <location>
        <begin position="303"/>
        <end position="340"/>
    </location>
</feature>
<dbReference type="KEGG" id="clec:106666058"/>
<evidence type="ECO:0000256" key="2">
    <source>
        <dbReference type="ARBA" id="ARBA00022846"/>
    </source>
</evidence>
<protein>
    <recommendedName>
        <fullName evidence="9">Ropporin-1-like protein</fullName>
    </recommendedName>
</protein>
<name>A0A8I6RL42_CIMLE</name>
<feature type="compositionally biased region" description="Acidic residues" evidence="6">
    <location>
        <begin position="516"/>
        <end position="530"/>
    </location>
</feature>
<sequence>MPDLVEQMYCSQQIIIPPNLPSILKKYAKAAIRTQPYDLLVWSSAYFRAICDGIPPPVKERIEYPPPISESGLSPGFLKVLINQIGKGDTVPKEILESRWKGVCLNLQYLDELICVGGFCDDVDWRKFIAVAAGSIESNLTRTMVLICELMTDEPEGGSASVQLELFIDLYRFLAQLDCGPIDFRKREVSETETVCPQITAEDHPVICDCRSEGPPHVTWEQALEETNADVIVKEGEIEEENQECNTEQEEYKPEYEDNNKGEDEQEIKEEEQEGTEEIEEENKEESQDCKKDEFDDAVNTEVGDKADAEDTAKEVDQDIKVDEQKDDERTNESEEKEILQADEENGEMTEVENGESAIQDVEAKDGVVKDENPNENEENGEMTEVENGKSAIQDDKAKDGVVSDENPNEMKENVNNVAEIQDDNDEAEEDNRKNIDEQVTKVILDSLRADEEDGDKTEASEEFKDSLEMNDTASKEYIDEDQTDSEMLKKPRESEEVEDMFAPKIDSLREILDDEYVGEQEGEEIDVVDQESSKESEEPVAEEEEEKEVLGDVIEDNIVTIIEPDADIHHLPTPVTSEISVLIEEQAEGETSADTYDPSQKLAEKQSLVDVRVIAEEPVVIEEEQEKEVQAHDPFWKHIPGIGPVVPEEIVEDLVAYLKVVASYQSNMVMPKNLRHFKCPPLEIIEN</sequence>
<feature type="compositionally biased region" description="Acidic residues" evidence="6">
    <location>
        <begin position="237"/>
        <end position="249"/>
    </location>
</feature>
<dbReference type="PANTHER" id="PTHR14952:SF9">
    <property type="entry name" value="EF-HAND DOMAIN-CONTAINING PROTEIN"/>
    <property type="match status" value="1"/>
</dbReference>
<evidence type="ECO:0000256" key="4">
    <source>
        <dbReference type="ARBA" id="ARBA00023273"/>
    </source>
</evidence>
<reference evidence="7" key="1">
    <citation type="submission" date="2022-01" db="UniProtKB">
        <authorList>
            <consortium name="EnsemblMetazoa"/>
        </authorList>
    </citation>
    <scope>IDENTIFICATION</scope>
</reference>
<feature type="compositionally biased region" description="Acidic residues" evidence="6">
    <location>
        <begin position="421"/>
        <end position="430"/>
    </location>
</feature>
<proteinExistence type="inferred from homology"/>
<keyword evidence="2" id="KW-0282">Flagellum</keyword>
<dbReference type="OrthoDB" id="10067602at2759"/>
<dbReference type="InterPro" id="IPR047844">
    <property type="entry name" value="ROP_DD"/>
</dbReference>
<dbReference type="CDD" id="cd23019">
    <property type="entry name" value="DD_ROP"/>
    <property type="match status" value="1"/>
</dbReference>
<feature type="compositionally biased region" description="Basic and acidic residues" evidence="6">
    <location>
        <begin position="457"/>
        <end position="478"/>
    </location>
</feature>
<keyword evidence="8" id="KW-1185">Reference proteome</keyword>
<feature type="compositionally biased region" description="Basic and acidic residues" evidence="6">
    <location>
        <begin position="285"/>
        <end position="294"/>
    </location>
</feature>
<evidence type="ECO:0000256" key="6">
    <source>
        <dbReference type="SAM" id="MobiDB-lite"/>
    </source>
</evidence>
<dbReference type="EnsemblMetazoa" id="XM_014392949.2">
    <property type="protein sequence ID" value="XP_014248435.1"/>
    <property type="gene ID" value="LOC106666058"/>
</dbReference>
<evidence type="ECO:0000313" key="8">
    <source>
        <dbReference type="Proteomes" id="UP000494040"/>
    </source>
</evidence>
<comment type="subcellular location">
    <subcellularLocation>
        <location evidence="1">Cell projection</location>
        <location evidence="1">Cilium</location>
        <location evidence="1">Flagellum</location>
    </subcellularLocation>
</comment>
<comment type="similarity">
    <text evidence="5">Belongs to the ropporin family.</text>
</comment>
<keyword evidence="4" id="KW-0966">Cell projection</keyword>
<feature type="compositionally biased region" description="Basic and acidic residues" evidence="6">
    <location>
        <begin position="250"/>
        <end position="263"/>
    </location>
</feature>
<feature type="compositionally biased region" description="Basic and acidic residues" evidence="6">
    <location>
        <begin position="362"/>
        <end position="373"/>
    </location>
</feature>
<dbReference type="GeneID" id="106666058"/>
<feature type="compositionally biased region" description="Basic and acidic residues" evidence="6">
    <location>
        <begin position="393"/>
        <end position="402"/>
    </location>
</feature>
<dbReference type="RefSeq" id="XP_014248435.1">
    <property type="nucleotide sequence ID" value="XM_014392949.2"/>
</dbReference>
<dbReference type="Proteomes" id="UP000494040">
    <property type="component" value="Unassembled WGS sequence"/>
</dbReference>
<feature type="compositionally biased region" description="Acidic residues" evidence="6">
    <location>
        <begin position="341"/>
        <end position="354"/>
    </location>
</feature>
<feature type="compositionally biased region" description="Basic and acidic residues" evidence="6">
    <location>
        <begin position="431"/>
        <end position="440"/>
    </location>
</feature>
<dbReference type="Gene3D" id="1.20.890.10">
    <property type="entry name" value="cAMP-dependent protein kinase regulatory subunit, dimerization-anchoring domain"/>
    <property type="match status" value="1"/>
</dbReference>
<dbReference type="GO" id="GO:0031514">
    <property type="term" value="C:motile cilium"/>
    <property type="evidence" value="ECO:0007669"/>
    <property type="project" value="UniProtKB-SubCell"/>
</dbReference>
<evidence type="ECO:0000313" key="7">
    <source>
        <dbReference type="EnsemblMetazoa" id="XP_014248435.1"/>
    </source>
</evidence>
<evidence type="ECO:0008006" key="9">
    <source>
        <dbReference type="Google" id="ProtNLM"/>
    </source>
</evidence>
<accession>A0A8I6RL42</accession>
<keyword evidence="3" id="KW-0969">Cilium</keyword>
<evidence type="ECO:0000256" key="5">
    <source>
        <dbReference type="ARBA" id="ARBA00035651"/>
    </source>
</evidence>
<dbReference type="AlphaFoldDB" id="A0A8I6RL42"/>
<dbReference type="PANTHER" id="PTHR14952">
    <property type="entry name" value="ROPPORIN-1-LIKE PROTEIN"/>
    <property type="match status" value="1"/>
</dbReference>
<evidence type="ECO:0000256" key="3">
    <source>
        <dbReference type="ARBA" id="ARBA00023069"/>
    </source>
</evidence>
<organism evidence="7 8">
    <name type="scientific">Cimex lectularius</name>
    <name type="common">Bed bug</name>
    <name type="synonym">Acanthia lectularia</name>
    <dbReference type="NCBI Taxonomy" id="79782"/>
    <lineage>
        <taxon>Eukaryota</taxon>
        <taxon>Metazoa</taxon>
        <taxon>Ecdysozoa</taxon>
        <taxon>Arthropoda</taxon>
        <taxon>Hexapoda</taxon>
        <taxon>Insecta</taxon>
        <taxon>Pterygota</taxon>
        <taxon>Neoptera</taxon>
        <taxon>Paraneoptera</taxon>
        <taxon>Hemiptera</taxon>
        <taxon>Heteroptera</taxon>
        <taxon>Panheteroptera</taxon>
        <taxon>Cimicomorpha</taxon>
        <taxon>Cimicidae</taxon>
        <taxon>Cimex</taxon>
    </lineage>
</organism>
<feature type="region of interest" description="Disordered" evidence="6">
    <location>
        <begin position="235"/>
        <end position="499"/>
    </location>
</feature>
<dbReference type="SUPFAM" id="SSF47391">
    <property type="entry name" value="Dimerization-anchoring domain of cAMP-dependent PK regulatory subunit"/>
    <property type="match status" value="1"/>
</dbReference>
<feature type="compositionally biased region" description="Acidic residues" evidence="6">
    <location>
        <begin position="374"/>
        <end position="385"/>
    </location>
</feature>
<evidence type="ECO:0000256" key="1">
    <source>
        <dbReference type="ARBA" id="ARBA00004230"/>
    </source>
</evidence>
<feature type="compositionally biased region" description="Acidic residues" evidence="6">
    <location>
        <begin position="264"/>
        <end position="284"/>
    </location>
</feature>